<dbReference type="AlphaFoldDB" id="A0A225UML5"/>
<reference evidence="2" key="1">
    <citation type="submission" date="2017-03" db="EMBL/GenBank/DDBJ databases">
        <title>Phytopthora megakarya and P. palmivora, two closely related causual agents of cacao black pod achieved similar genome size and gene model numbers by different mechanisms.</title>
        <authorList>
            <person name="Ali S."/>
            <person name="Shao J."/>
            <person name="Larry D.J."/>
            <person name="Kronmiller B."/>
            <person name="Shen D."/>
            <person name="Strem M.D."/>
            <person name="Melnick R.L."/>
            <person name="Guiltinan M.J."/>
            <person name="Tyler B.M."/>
            <person name="Meinhardt L.W."/>
            <person name="Bailey B.A."/>
        </authorList>
    </citation>
    <scope>NUCLEOTIDE SEQUENCE [LARGE SCALE GENOMIC DNA]</scope>
    <source>
        <strain evidence="2">zdho120</strain>
    </source>
</reference>
<proteinExistence type="predicted"/>
<keyword evidence="2" id="KW-1185">Reference proteome</keyword>
<feature type="non-terminal residue" evidence="1">
    <location>
        <position position="243"/>
    </location>
</feature>
<protein>
    <submittedName>
        <fullName evidence="1">Avirulence (Avh) protein</fullName>
    </submittedName>
</protein>
<comment type="caution">
    <text evidence="1">The sequence shown here is derived from an EMBL/GenBank/DDBJ whole genome shotgun (WGS) entry which is preliminary data.</text>
</comment>
<organism evidence="1 2">
    <name type="scientific">Phytophthora megakarya</name>
    <dbReference type="NCBI Taxonomy" id="4795"/>
    <lineage>
        <taxon>Eukaryota</taxon>
        <taxon>Sar</taxon>
        <taxon>Stramenopiles</taxon>
        <taxon>Oomycota</taxon>
        <taxon>Peronosporomycetes</taxon>
        <taxon>Peronosporales</taxon>
        <taxon>Peronosporaceae</taxon>
        <taxon>Phytophthora</taxon>
    </lineage>
</organism>
<gene>
    <name evidence="1" type="ORF">PHMEG_00035775</name>
</gene>
<evidence type="ECO:0000313" key="2">
    <source>
        <dbReference type="Proteomes" id="UP000198211"/>
    </source>
</evidence>
<evidence type="ECO:0000313" key="1">
    <source>
        <dbReference type="EMBL" id="OWY94477.1"/>
    </source>
</evidence>
<dbReference type="EMBL" id="NBNE01014315">
    <property type="protein sequence ID" value="OWY94477.1"/>
    <property type="molecule type" value="Genomic_DNA"/>
</dbReference>
<name>A0A225UML5_9STRA</name>
<accession>A0A225UML5</accession>
<dbReference type="OrthoDB" id="128291at2759"/>
<sequence length="243" mass="28156">MAAISTLTKHYGDDFLYQIIQAGKKRADMKNLALKLETEQIQHWICSKNPEFITWTKYVDDLNINHPEEPMWMYSTLTKYFNDDVLFKMTNVAKDSEKTKAIMEDDWIVAVLEKHKKTYQVLQSLGLGKTTDNLLKKVMLEDSLAITWVNYVEASNKRYPNEKMTMLETFTKAFSDDGVTTMLQAAKSKIWTRPLATKLESSLLKMWLDGGKTTDDVFNLLKLDKVVIVYHFGDEPLFNTWVS</sequence>
<dbReference type="Proteomes" id="UP000198211">
    <property type="component" value="Unassembled WGS sequence"/>
</dbReference>